<dbReference type="InterPro" id="IPR032466">
    <property type="entry name" value="Metal_Hydrolase"/>
</dbReference>
<dbReference type="InterPro" id="IPR013108">
    <property type="entry name" value="Amidohydro_3"/>
</dbReference>
<evidence type="ECO:0000256" key="1">
    <source>
        <dbReference type="SAM" id="MobiDB-lite"/>
    </source>
</evidence>
<sequence>MADAITTVDPDRAEPAELAGDPARDGLVVAPALVDAHIHPDKSSWGGRWMSRRAAASLPELIAGDLATQLAETRGVEERAFALLDAARANGTLGLRAHVDVSSELGLRNVEGVRAAAERLAPDLTVQIVAFPQFGLLTNPGTLDVMAAALVSGADLVGGIDPLGLEGDVDAHLDAVFGLALRSSRDLDIHLHDGGEPGLAQIREIAARTVAAGMQGRVTVSHAFALADASAPSLRDTLDRVAEAGLWITTCALGDDPVPDLALLEAHGVQLAAGSDGVRDSWSPFGTGSMVDRAHLLAYRTGARTDAELERCYRISSIEGARLIGAADLADWSGSTHPARLEFRGESLAQIVVDRPAPVRVIRDDRVLHRR</sequence>
<dbReference type="EMBL" id="JBHMBL010000001">
    <property type="protein sequence ID" value="MFB9642194.1"/>
    <property type="molecule type" value="Genomic_DNA"/>
</dbReference>
<evidence type="ECO:0000313" key="3">
    <source>
        <dbReference type="EMBL" id="MFB9642194.1"/>
    </source>
</evidence>
<name>A0ABV5SPC6_9MICO</name>
<dbReference type="Gene3D" id="2.30.40.10">
    <property type="entry name" value="Urease, subunit C, domain 1"/>
    <property type="match status" value="1"/>
</dbReference>
<organism evidence="3 4">
    <name type="scientific">Agromyces lapidis</name>
    <dbReference type="NCBI Taxonomy" id="279574"/>
    <lineage>
        <taxon>Bacteria</taxon>
        <taxon>Bacillati</taxon>
        <taxon>Actinomycetota</taxon>
        <taxon>Actinomycetes</taxon>
        <taxon>Micrococcales</taxon>
        <taxon>Microbacteriaceae</taxon>
        <taxon>Agromyces</taxon>
    </lineage>
</organism>
<feature type="domain" description="Amidohydrolase 3" evidence="2">
    <location>
        <begin position="25"/>
        <end position="328"/>
    </location>
</feature>
<dbReference type="SUPFAM" id="SSF51556">
    <property type="entry name" value="Metallo-dependent hydrolases"/>
    <property type="match status" value="1"/>
</dbReference>
<dbReference type="PANTHER" id="PTHR32027:SF9">
    <property type="entry name" value="BLL3847 PROTEIN"/>
    <property type="match status" value="1"/>
</dbReference>
<gene>
    <name evidence="3" type="ORF">ACFFQV_07820</name>
</gene>
<comment type="caution">
    <text evidence="3">The sequence shown here is derived from an EMBL/GenBank/DDBJ whole genome shotgun (WGS) entry which is preliminary data.</text>
</comment>
<dbReference type="Pfam" id="PF07969">
    <property type="entry name" value="Amidohydro_3"/>
    <property type="match status" value="1"/>
</dbReference>
<reference evidence="3 4" key="1">
    <citation type="submission" date="2024-09" db="EMBL/GenBank/DDBJ databases">
        <authorList>
            <person name="Sun Q."/>
            <person name="Mori K."/>
        </authorList>
    </citation>
    <scope>NUCLEOTIDE SEQUENCE [LARGE SCALE GENOMIC DNA]</scope>
    <source>
        <strain evidence="3 4">JCM 14321</strain>
    </source>
</reference>
<proteinExistence type="predicted"/>
<dbReference type="InterPro" id="IPR052349">
    <property type="entry name" value="Metallo-hydrolase_Enzymes"/>
</dbReference>
<feature type="region of interest" description="Disordered" evidence="1">
    <location>
        <begin position="1"/>
        <end position="21"/>
    </location>
</feature>
<dbReference type="PANTHER" id="PTHR32027">
    <property type="entry name" value="CYTOSINE DEAMINASE"/>
    <property type="match status" value="1"/>
</dbReference>
<dbReference type="RefSeq" id="WP_157423949.1">
    <property type="nucleotide sequence ID" value="NZ_BAAANI010000001.1"/>
</dbReference>
<accession>A0ABV5SPC6</accession>
<dbReference type="Proteomes" id="UP001589667">
    <property type="component" value="Unassembled WGS sequence"/>
</dbReference>
<evidence type="ECO:0000313" key="4">
    <source>
        <dbReference type="Proteomes" id="UP001589667"/>
    </source>
</evidence>
<dbReference type="Gene3D" id="3.20.20.140">
    <property type="entry name" value="Metal-dependent hydrolases"/>
    <property type="match status" value="1"/>
</dbReference>
<evidence type="ECO:0000259" key="2">
    <source>
        <dbReference type="Pfam" id="PF07969"/>
    </source>
</evidence>
<keyword evidence="4" id="KW-1185">Reference proteome</keyword>
<protein>
    <submittedName>
        <fullName evidence="3">Amidohydrolase family protein</fullName>
    </submittedName>
</protein>
<dbReference type="InterPro" id="IPR011059">
    <property type="entry name" value="Metal-dep_hydrolase_composite"/>
</dbReference>